<organism evidence="1 2">
    <name type="scientific">Tigheibacillus halophilus</name>
    <dbReference type="NCBI Taxonomy" id="361280"/>
    <lineage>
        <taxon>Bacteria</taxon>
        <taxon>Bacillati</taxon>
        <taxon>Bacillota</taxon>
        <taxon>Bacilli</taxon>
        <taxon>Bacillales</taxon>
        <taxon>Bacillaceae</taxon>
        <taxon>Tigheibacillus</taxon>
    </lineage>
</organism>
<protein>
    <submittedName>
        <fullName evidence="1">Uncharacterized protein</fullName>
    </submittedName>
</protein>
<name>A0ABU5C7A2_9BACI</name>
<comment type="caution">
    <text evidence="1">The sequence shown here is derived from an EMBL/GenBank/DDBJ whole genome shotgun (WGS) entry which is preliminary data.</text>
</comment>
<sequence length="40" mass="4726">MDEVMWLMAESAEDWSDPSQQLLFLSLIDFLKDTSKYNLD</sequence>
<gene>
    <name evidence="1" type="ORF">RWE15_13085</name>
</gene>
<accession>A0ABU5C7A2</accession>
<keyword evidence="2" id="KW-1185">Reference proteome</keyword>
<evidence type="ECO:0000313" key="2">
    <source>
        <dbReference type="Proteomes" id="UP001281447"/>
    </source>
</evidence>
<proteinExistence type="predicted"/>
<evidence type="ECO:0000313" key="1">
    <source>
        <dbReference type="EMBL" id="MDY0395183.1"/>
    </source>
</evidence>
<dbReference type="EMBL" id="JAWDIP010000003">
    <property type="protein sequence ID" value="MDY0395183.1"/>
    <property type="molecule type" value="Genomic_DNA"/>
</dbReference>
<reference evidence="1 2" key="1">
    <citation type="submission" date="2023-10" db="EMBL/GenBank/DDBJ databases">
        <title>Virgibacillus halophilus 5B73C genome.</title>
        <authorList>
            <person name="Miliotis G."/>
            <person name="Sengupta P."/>
            <person name="Hameed A."/>
            <person name="Chuvochina M."/>
            <person name="Mcdonagh F."/>
            <person name="Simpson A.C."/>
            <person name="Singh N.K."/>
            <person name="Rekha P.D."/>
            <person name="Raman K."/>
            <person name="Hugenholtz P."/>
            <person name="Venkateswaran K."/>
        </authorList>
    </citation>
    <scope>NUCLEOTIDE SEQUENCE [LARGE SCALE GENOMIC DNA]</scope>
    <source>
        <strain evidence="1 2">5B73C</strain>
    </source>
</reference>
<dbReference type="Proteomes" id="UP001281447">
    <property type="component" value="Unassembled WGS sequence"/>
</dbReference>